<comment type="caution">
    <text evidence="1">The sequence shown here is derived from an EMBL/GenBank/DDBJ whole genome shotgun (WGS) entry which is preliminary data.</text>
</comment>
<accession>A0A9D1ACY0</accession>
<gene>
    <name evidence="1" type="ORF">IAB31_09985</name>
</gene>
<organism evidence="1 2">
    <name type="scientific">Candidatus Choladousia intestinavium</name>
    <dbReference type="NCBI Taxonomy" id="2840727"/>
    <lineage>
        <taxon>Bacteria</taxon>
        <taxon>Bacillati</taxon>
        <taxon>Bacillota</taxon>
        <taxon>Clostridia</taxon>
        <taxon>Lachnospirales</taxon>
        <taxon>Lachnospiraceae</taxon>
        <taxon>Lachnospiraceae incertae sedis</taxon>
        <taxon>Candidatus Choladousia</taxon>
    </lineage>
</organism>
<protein>
    <submittedName>
        <fullName evidence="1">Phosphotransferase</fullName>
    </submittedName>
</protein>
<evidence type="ECO:0000313" key="1">
    <source>
        <dbReference type="EMBL" id="HIR14238.1"/>
    </source>
</evidence>
<reference evidence="1" key="1">
    <citation type="submission" date="2020-10" db="EMBL/GenBank/DDBJ databases">
        <authorList>
            <person name="Gilroy R."/>
        </authorList>
    </citation>
    <scope>NUCLEOTIDE SEQUENCE</scope>
    <source>
        <strain evidence="1">ChiSjej4B22-8148</strain>
    </source>
</reference>
<dbReference type="InterPro" id="IPR011009">
    <property type="entry name" value="Kinase-like_dom_sf"/>
</dbReference>
<sequence length="309" mass="35710">MREYEIAQGLADLMGLGEIKSIETVKMSDGEQGYSGAKILRKRLILKNDMVRTIIFKRASLKERCAMVRLTKQKQCSPISFSNNMFSDTQEWLAMEDLGRQKIHEPNDTRWLSKVAHSLSKIHIENMGKGYDMEWLPAADKDYWNTVATTLSLSHMEKEIADNSDFSIRFEKYMPKLYVKAKVFVYEMTELCRESSCMTLTHGDLQTPSGSHIYDCSGEPRIIDFGFCRYAPFYIDLAGWFNEKSLYLYYNELQKSGYGLNYSDFKERARSASRYNGFIYLYPGLIAYRQGDATKLLEALSIILNENVK</sequence>
<dbReference type="SUPFAM" id="SSF56112">
    <property type="entry name" value="Protein kinase-like (PK-like)"/>
    <property type="match status" value="1"/>
</dbReference>
<reference evidence="1" key="2">
    <citation type="journal article" date="2021" name="PeerJ">
        <title>Extensive microbial diversity within the chicken gut microbiome revealed by metagenomics and culture.</title>
        <authorList>
            <person name="Gilroy R."/>
            <person name="Ravi A."/>
            <person name="Getino M."/>
            <person name="Pursley I."/>
            <person name="Horton D.L."/>
            <person name="Alikhan N.F."/>
            <person name="Baker D."/>
            <person name="Gharbi K."/>
            <person name="Hall N."/>
            <person name="Watson M."/>
            <person name="Adriaenssens E.M."/>
            <person name="Foster-Nyarko E."/>
            <person name="Jarju S."/>
            <person name="Secka A."/>
            <person name="Antonio M."/>
            <person name="Oren A."/>
            <person name="Chaudhuri R.R."/>
            <person name="La Ragione R."/>
            <person name="Hildebrand F."/>
            <person name="Pallen M.J."/>
        </authorList>
    </citation>
    <scope>NUCLEOTIDE SEQUENCE</scope>
    <source>
        <strain evidence="1">ChiSjej4B22-8148</strain>
    </source>
</reference>
<name>A0A9D1ACY0_9FIRM</name>
<dbReference type="Gene3D" id="3.90.1200.10">
    <property type="match status" value="1"/>
</dbReference>
<evidence type="ECO:0000313" key="2">
    <source>
        <dbReference type="Proteomes" id="UP000886757"/>
    </source>
</evidence>
<proteinExistence type="predicted"/>
<dbReference type="Proteomes" id="UP000886757">
    <property type="component" value="Unassembled WGS sequence"/>
</dbReference>
<dbReference type="EMBL" id="DVGK01000112">
    <property type="protein sequence ID" value="HIR14238.1"/>
    <property type="molecule type" value="Genomic_DNA"/>
</dbReference>
<dbReference type="AlphaFoldDB" id="A0A9D1ACY0"/>